<keyword evidence="1" id="KW-0689">Ribosomal protein</keyword>
<organism evidence="1 2">
    <name type="scientific">Coemansia helicoidea</name>
    <dbReference type="NCBI Taxonomy" id="1286919"/>
    <lineage>
        <taxon>Eukaryota</taxon>
        <taxon>Fungi</taxon>
        <taxon>Fungi incertae sedis</taxon>
        <taxon>Zoopagomycota</taxon>
        <taxon>Kickxellomycotina</taxon>
        <taxon>Kickxellomycetes</taxon>
        <taxon>Kickxellales</taxon>
        <taxon>Kickxellaceae</taxon>
        <taxon>Coemansia</taxon>
    </lineage>
</organism>
<feature type="non-terminal residue" evidence="1">
    <location>
        <position position="1"/>
    </location>
</feature>
<dbReference type="Proteomes" id="UP001140087">
    <property type="component" value="Unassembled WGS sequence"/>
</dbReference>
<sequence>LVASAQALTSPVNSRPATDWAGGGTPILWPSTAPVPSVDAAGSSHMAELLSEQRQIRALLEEQNKLIKTQVSQTQEMMRLAQHQQSPQTVTRRYLRMRGTHTPSLAGAPVRVLEEGGTRSTAGQNMRRSNSLSEIVDGIRSFEVEGYEETEQRAGRGPQRPLSFASPPGASDTSLIEETTSLPRASGAGSLGASSGISTLVTRINRLVSNEPAAAAVRAAPRAFGRPPLPAHTRPPVPNRMRTPKITPTTQKQLRRDTLNIANLATGSQKSFVIDDERRVRVFYDKQISDEVPGDSVGDEFKGYVFRITGGNDKQGFPMKQGVLQPGRVRLLLSAGHSCYRPRRTGERRRKSVRGCIVGPDLSVLSLAIIKQGEADIPGLTDTSVPKRLGPKRASNIRKLFNLSKEDDVRKFVIRREVVPKNADKKPYTKAPKIQRLVTPRTLMHKRRLVTLKKRQQEKSKEAAAEYAKLLAQRQKEHREHKEDLRRRRSSASRTSASKQ</sequence>
<protein>
    <submittedName>
        <fullName evidence="1">40S ribosomal protein S6</fullName>
    </submittedName>
</protein>
<comment type="caution">
    <text evidence="1">The sequence shown here is derived from an EMBL/GenBank/DDBJ whole genome shotgun (WGS) entry which is preliminary data.</text>
</comment>
<accession>A0ACC1L4J4</accession>
<evidence type="ECO:0000313" key="2">
    <source>
        <dbReference type="Proteomes" id="UP001140087"/>
    </source>
</evidence>
<name>A0ACC1L4J4_9FUNG</name>
<reference evidence="1" key="1">
    <citation type="submission" date="2022-07" db="EMBL/GenBank/DDBJ databases">
        <title>Phylogenomic reconstructions and comparative analyses of Kickxellomycotina fungi.</title>
        <authorList>
            <person name="Reynolds N.K."/>
            <person name="Stajich J.E."/>
            <person name="Barry K."/>
            <person name="Grigoriev I.V."/>
            <person name="Crous P."/>
            <person name="Smith M.E."/>
        </authorList>
    </citation>
    <scope>NUCLEOTIDE SEQUENCE</scope>
    <source>
        <strain evidence="1">BCRC 34780</strain>
    </source>
</reference>
<keyword evidence="2" id="KW-1185">Reference proteome</keyword>
<proteinExistence type="predicted"/>
<evidence type="ECO:0000313" key="1">
    <source>
        <dbReference type="EMBL" id="KAJ2800336.1"/>
    </source>
</evidence>
<keyword evidence="1" id="KW-0687">Ribonucleoprotein</keyword>
<dbReference type="EMBL" id="JANBUN010000969">
    <property type="protein sequence ID" value="KAJ2800336.1"/>
    <property type="molecule type" value="Genomic_DNA"/>
</dbReference>
<gene>
    <name evidence="1" type="primary">RPS6</name>
    <name evidence="1" type="ORF">H4R21_003220</name>
</gene>